<feature type="compositionally biased region" description="Polar residues" evidence="1">
    <location>
        <begin position="413"/>
        <end position="491"/>
    </location>
</feature>
<feature type="signal peptide" evidence="2">
    <location>
        <begin position="1"/>
        <end position="25"/>
    </location>
</feature>
<proteinExistence type="predicted"/>
<evidence type="ECO:0000256" key="2">
    <source>
        <dbReference type="SAM" id="SignalP"/>
    </source>
</evidence>
<reference evidence="4 5" key="1">
    <citation type="submission" date="2024-09" db="EMBL/GenBank/DDBJ databases">
        <title>A chromosome-level genome assembly of Gray's grenadier anchovy, Coilia grayii.</title>
        <authorList>
            <person name="Fu Z."/>
        </authorList>
    </citation>
    <scope>NUCLEOTIDE SEQUENCE [LARGE SCALE GENOMIC DNA]</scope>
    <source>
        <strain evidence="4">G4</strain>
        <tissue evidence="4">Muscle</tissue>
    </source>
</reference>
<protein>
    <recommendedName>
        <fullName evidence="3">Ig-like domain-containing protein</fullName>
    </recommendedName>
</protein>
<evidence type="ECO:0000313" key="5">
    <source>
        <dbReference type="Proteomes" id="UP001591681"/>
    </source>
</evidence>
<dbReference type="PANTHER" id="PTHR46013:SF4">
    <property type="entry name" value="B-CELL RECEPTOR CD22-RELATED"/>
    <property type="match status" value="1"/>
</dbReference>
<sequence>MRSLSVLRVNCKLIILKSVCAPVQTQQTLKNDSQVTEVFWIINATKGVEPIDLISRPEYEGRVQYSAHKENNCTLTLSDVRVADTALYYARIVANTNKWQSEQRVTFTVKDPPKNTLASVSPAGEILEGSSVILTCSSDANPPVQSYTWYRRRGGAASVVGSQQNYSMTYITSEHSGLYYCMAENQHGSSHSTDVHLDVQYAPKYVSITASPSGDLIENSTMTLSCSSDANPAVQTYTWYRRMESAVSKAAAHQNYSIGAVSSEHSGDYYCQAQNKHGNRNSTVTHLNVLYPPKRTSLTLNHEGQLEDSLVTLTCSSDANPSVETYTWYRRTGDKTTQVGSGQTYSFTLTSTTAGHYHCQASNRHGYQNSAPVEIFLTGGVQWQTVGLCVLGAIVAAETLGLGLMYFRRKTRGSTADSGDTRRNTGVRNTYRNTGVRNTYRNTGVRNTYRNTGVSDTDRNTGVSDTDRNTGVSDTDRNTGVSDTDRNTGVSDTDRNTGDDDDDYANDPQRGNPGAIQMSSVNRSHNPNTTQPDDLYQSLNPNTIEPDAVYQSLKV</sequence>
<feature type="domain" description="Ig-like" evidence="3">
    <location>
        <begin position="293"/>
        <end position="374"/>
    </location>
</feature>
<dbReference type="Gene3D" id="2.60.40.10">
    <property type="entry name" value="Immunoglobulins"/>
    <property type="match status" value="4"/>
</dbReference>
<evidence type="ECO:0000313" key="4">
    <source>
        <dbReference type="EMBL" id="KAL2086260.1"/>
    </source>
</evidence>
<dbReference type="SMART" id="SM00408">
    <property type="entry name" value="IGc2"/>
    <property type="match status" value="3"/>
</dbReference>
<dbReference type="SUPFAM" id="SSF48726">
    <property type="entry name" value="Immunoglobulin"/>
    <property type="match status" value="4"/>
</dbReference>
<dbReference type="Pfam" id="PF13895">
    <property type="entry name" value="Ig_2"/>
    <property type="match status" value="3"/>
</dbReference>
<dbReference type="EMBL" id="JBHFQA010000015">
    <property type="protein sequence ID" value="KAL2086260.1"/>
    <property type="molecule type" value="Genomic_DNA"/>
</dbReference>
<gene>
    <name evidence="4" type="ORF">ACEWY4_017319</name>
</gene>
<feature type="domain" description="Ig-like" evidence="3">
    <location>
        <begin position="203"/>
        <end position="285"/>
    </location>
</feature>
<dbReference type="InterPro" id="IPR003599">
    <property type="entry name" value="Ig_sub"/>
</dbReference>
<dbReference type="InterPro" id="IPR036179">
    <property type="entry name" value="Ig-like_dom_sf"/>
</dbReference>
<dbReference type="CDD" id="cd00096">
    <property type="entry name" value="Ig"/>
    <property type="match status" value="1"/>
</dbReference>
<dbReference type="InterPro" id="IPR007110">
    <property type="entry name" value="Ig-like_dom"/>
</dbReference>
<feature type="chain" id="PRO_5044833938" description="Ig-like domain-containing protein" evidence="2">
    <location>
        <begin position="26"/>
        <end position="555"/>
    </location>
</feature>
<evidence type="ECO:0000256" key="1">
    <source>
        <dbReference type="SAM" id="MobiDB-lite"/>
    </source>
</evidence>
<keyword evidence="2" id="KW-0732">Signal</keyword>
<dbReference type="InterPro" id="IPR003598">
    <property type="entry name" value="Ig_sub2"/>
</dbReference>
<evidence type="ECO:0000259" key="3">
    <source>
        <dbReference type="PROSITE" id="PS50835"/>
    </source>
</evidence>
<accession>A0ABD1JHY6</accession>
<keyword evidence="5" id="KW-1185">Reference proteome</keyword>
<dbReference type="Proteomes" id="UP001591681">
    <property type="component" value="Unassembled WGS sequence"/>
</dbReference>
<feature type="domain" description="Ig-like" evidence="3">
    <location>
        <begin position="113"/>
        <end position="196"/>
    </location>
</feature>
<comment type="caution">
    <text evidence="4">The sequence shown here is derived from an EMBL/GenBank/DDBJ whole genome shotgun (WGS) entry which is preliminary data.</text>
</comment>
<name>A0ABD1JHY6_9TELE</name>
<feature type="region of interest" description="Disordered" evidence="1">
    <location>
        <begin position="413"/>
        <end position="543"/>
    </location>
</feature>
<dbReference type="SMART" id="SM00409">
    <property type="entry name" value="IG"/>
    <property type="match status" value="4"/>
</dbReference>
<dbReference type="AlphaFoldDB" id="A0ABD1JHY6"/>
<feature type="compositionally biased region" description="Polar residues" evidence="1">
    <location>
        <begin position="517"/>
        <end position="543"/>
    </location>
</feature>
<dbReference type="InterPro" id="IPR013783">
    <property type="entry name" value="Ig-like_fold"/>
</dbReference>
<organism evidence="4 5">
    <name type="scientific">Coilia grayii</name>
    <name type="common">Gray's grenadier anchovy</name>
    <dbReference type="NCBI Taxonomy" id="363190"/>
    <lineage>
        <taxon>Eukaryota</taxon>
        <taxon>Metazoa</taxon>
        <taxon>Chordata</taxon>
        <taxon>Craniata</taxon>
        <taxon>Vertebrata</taxon>
        <taxon>Euteleostomi</taxon>
        <taxon>Actinopterygii</taxon>
        <taxon>Neopterygii</taxon>
        <taxon>Teleostei</taxon>
        <taxon>Clupei</taxon>
        <taxon>Clupeiformes</taxon>
        <taxon>Clupeoidei</taxon>
        <taxon>Engraulidae</taxon>
        <taxon>Coilinae</taxon>
        <taxon>Coilia</taxon>
    </lineage>
</organism>
<dbReference type="PANTHER" id="PTHR46013">
    <property type="entry name" value="VASCULAR CELL ADHESION MOLECULE 1"/>
    <property type="match status" value="1"/>
</dbReference>
<dbReference type="PROSITE" id="PS50835">
    <property type="entry name" value="IG_LIKE"/>
    <property type="match status" value="3"/>
</dbReference>